<dbReference type="InterPro" id="IPR014284">
    <property type="entry name" value="RNA_pol_sigma-70_dom"/>
</dbReference>
<dbReference type="GO" id="GO:0016987">
    <property type="term" value="F:sigma factor activity"/>
    <property type="evidence" value="ECO:0007669"/>
    <property type="project" value="UniProtKB-KW"/>
</dbReference>
<protein>
    <recommendedName>
        <fullName evidence="9">RNA polymerase sigma-54 factor RpoN</fullName>
    </recommendedName>
</protein>
<dbReference type="GO" id="GO:0006352">
    <property type="term" value="P:DNA-templated transcription initiation"/>
    <property type="evidence" value="ECO:0007669"/>
    <property type="project" value="InterPro"/>
</dbReference>
<feature type="region of interest" description="Disordered" evidence="5">
    <location>
        <begin position="192"/>
        <end position="214"/>
    </location>
</feature>
<dbReference type="SUPFAM" id="SSF88659">
    <property type="entry name" value="Sigma3 and sigma4 domains of RNA polymerase sigma factors"/>
    <property type="match status" value="1"/>
</dbReference>
<evidence type="ECO:0000256" key="3">
    <source>
        <dbReference type="ARBA" id="ARBA00023082"/>
    </source>
</evidence>
<name>A0A3B1DHB5_9ZZZZ</name>
<dbReference type="AlphaFoldDB" id="A0A3B1DHB5"/>
<dbReference type="EMBL" id="UOGK01000131">
    <property type="protein sequence ID" value="VAX38291.1"/>
    <property type="molecule type" value="Genomic_DNA"/>
</dbReference>
<dbReference type="InterPro" id="IPR036388">
    <property type="entry name" value="WH-like_DNA-bd_sf"/>
</dbReference>
<dbReference type="GO" id="GO:0003677">
    <property type="term" value="F:DNA binding"/>
    <property type="evidence" value="ECO:0007669"/>
    <property type="project" value="InterPro"/>
</dbReference>
<organism evidence="8">
    <name type="scientific">hydrothermal vent metagenome</name>
    <dbReference type="NCBI Taxonomy" id="652676"/>
    <lineage>
        <taxon>unclassified sequences</taxon>
        <taxon>metagenomes</taxon>
        <taxon>ecological metagenomes</taxon>
    </lineage>
</organism>
<accession>A0A3B1DHB5</accession>
<dbReference type="InterPro" id="IPR013324">
    <property type="entry name" value="RNA_pol_sigma_r3/r4-like"/>
</dbReference>
<evidence type="ECO:0000259" key="6">
    <source>
        <dbReference type="Pfam" id="PF04542"/>
    </source>
</evidence>
<dbReference type="PANTHER" id="PTHR43133:SF25">
    <property type="entry name" value="RNA POLYMERASE SIGMA FACTOR RFAY-RELATED"/>
    <property type="match status" value="1"/>
</dbReference>
<dbReference type="InterPro" id="IPR013249">
    <property type="entry name" value="RNA_pol_sigma70_r4_t2"/>
</dbReference>
<dbReference type="NCBIfam" id="TIGR02937">
    <property type="entry name" value="sigma70-ECF"/>
    <property type="match status" value="1"/>
</dbReference>
<keyword evidence="2" id="KW-0805">Transcription regulation</keyword>
<evidence type="ECO:0000313" key="8">
    <source>
        <dbReference type="EMBL" id="VAX38291.1"/>
    </source>
</evidence>
<sequence>MQRAEFEKLALEHLDAVYRLSLRLTRNSERAEDLVQDTYTRAIRPATIERFDPASARPGASPSEGMRAWLFTICHNLFYSQIKRQAKAPTAVGEFFGEAANSPMPDEPPPAWDRASFDWEHVDERLRAAVEELKEEYREVLLMWGVDGLKYREIGEILGIPIGTVMSRLHRARKTVADRLFDEPGVAAELGLHVRQKSGSVSQEPAPGTQESES</sequence>
<dbReference type="InterPro" id="IPR013325">
    <property type="entry name" value="RNA_pol_sigma_r2"/>
</dbReference>
<evidence type="ECO:0000256" key="1">
    <source>
        <dbReference type="ARBA" id="ARBA00010641"/>
    </source>
</evidence>
<gene>
    <name evidence="8" type="ORF">MNBD_PLANCTO03-1653</name>
</gene>
<evidence type="ECO:0000256" key="2">
    <source>
        <dbReference type="ARBA" id="ARBA00023015"/>
    </source>
</evidence>
<feature type="compositionally biased region" description="Polar residues" evidence="5">
    <location>
        <begin position="197"/>
        <end position="214"/>
    </location>
</feature>
<proteinExistence type="inferred from homology"/>
<dbReference type="Gene3D" id="1.10.1740.10">
    <property type="match status" value="1"/>
</dbReference>
<reference evidence="8" key="1">
    <citation type="submission" date="2018-06" db="EMBL/GenBank/DDBJ databases">
        <authorList>
            <person name="Zhirakovskaya E."/>
        </authorList>
    </citation>
    <scope>NUCLEOTIDE SEQUENCE</scope>
</reference>
<keyword evidence="3" id="KW-0731">Sigma factor</keyword>
<comment type="similarity">
    <text evidence="1">Belongs to the sigma-70 factor family. ECF subfamily.</text>
</comment>
<evidence type="ECO:0000256" key="4">
    <source>
        <dbReference type="ARBA" id="ARBA00023163"/>
    </source>
</evidence>
<dbReference type="Pfam" id="PF04542">
    <property type="entry name" value="Sigma70_r2"/>
    <property type="match status" value="1"/>
</dbReference>
<dbReference type="PANTHER" id="PTHR43133">
    <property type="entry name" value="RNA POLYMERASE ECF-TYPE SIGMA FACTO"/>
    <property type="match status" value="1"/>
</dbReference>
<dbReference type="CDD" id="cd06171">
    <property type="entry name" value="Sigma70_r4"/>
    <property type="match status" value="1"/>
</dbReference>
<dbReference type="Gene3D" id="1.10.10.10">
    <property type="entry name" value="Winged helix-like DNA-binding domain superfamily/Winged helix DNA-binding domain"/>
    <property type="match status" value="1"/>
</dbReference>
<dbReference type="SUPFAM" id="SSF88946">
    <property type="entry name" value="Sigma2 domain of RNA polymerase sigma factors"/>
    <property type="match status" value="1"/>
</dbReference>
<evidence type="ECO:0000259" key="7">
    <source>
        <dbReference type="Pfam" id="PF08281"/>
    </source>
</evidence>
<feature type="domain" description="RNA polymerase sigma-70 region 2" evidence="6">
    <location>
        <begin position="11"/>
        <end position="87"/>
    </location>
</feature>
<dbReference type="InterPro" id="IPR007627">
    <property type="entry name" value="RNA_pol_sigma70_r2"/>
</dbReference>
<dbReference type="Pfam" id="PF08281">
    <property type="entry name" value="Sigma70_r4_2"/>
    <property type="match status" value="1"/>
</dbReference>
<evidence type="ECO:0008006" key="9">
    <source>
        <dbReference type="Google" id="ProtNLM"/>
    </source>
</evidence>
<evidence type="ECO:0000256" key="5">
    <source>
        <dbReference type="SAM" id="MobiDB-lite"/>
    </source>
</evidence>
<feature type="domain" description="RNA polymerase sigma factor 70 region 4 type 2" evidence="7">
    <location>
        <begin position="124"/>
        <end position="175"/>
    </location>
</feature>
<keyword evidence="4" id="KW-0804">Transcription</keyword>
<dbReference type="InterPro" id="IPR039425">
    <property type="entry name" value="RNA_pol_sigma-70-like"/>
</dbReference>